<dbReference type="GO" id="GO:0043531">
    <property type="term" value="F:ADP binding"/>
    <property type="evidence" value="ECO:0007669"/>
    <property type="project" value="InterPro"/>
</dbReference>
<dbReference type="Pfam" id="PF13424">
    <property type="entry name" value="TPR_12"/>
    <property type="match status" value="2"/>
</dbReference>
<dbReference type="InterPro" id="IPR019734">
    <property type="entry name" value="TPR_rpt"/>
</dbReference>
<dbReference type="Gene3D" id="1.10.10.10">
    <property type="entry name" value="Winged helix-like DNA-binding domain superfamily/Winged helix DNA-binding domain"/>
    <property type="match status" value="1"/>
</dbReference>
<evidence type="ECO:0000313" key="1">
    <source>
        <dbReference type="EMBL" id="MDR7275256.1"/>
    </source>
</evidence>
<dbReference type="SMART" id="SM00028">
    <property type="entry name" value="TPR"/>
    <property type="match status" value="7"/>
</dbReference>
<gene>
    <name evidence="1" type="ORF">J2S41_002034</name>
</gene>
<dbReference type="RefSeq" id="WP_310366006.1">
    <property type="nucleotide sequence ID" value="NZ_JAVDYB010000001.1"/>
</dbReference>
<protein>
    <submittedName>
        <fullName evidence="1">Tetratricopeptide (TPR) repeat protein</fullName>
    </submittedName>
</protein>
<dbReference type="InterPro" id="IPR036388">
    <property type="entry name" value="WH-like_DNA-bd_sf"/>
</dbReference>
<dbReference type="SUPFAM" id="SSF48452">
    <property type="entry name" value="TPR-like"/>
    <property type="match status" value="2"/>
</dbReference>
<dbReference type="InterPro" id="IPR042197">
    <property type="entry name" value="Apaf_helical"/>
</dbReference>
<dbReference type="InterPro" id="IPR011990">
    <property type="entry name" value="TPR-like_helical_dom_sf"/>
</dbReference>
<dbReference type="Proteomes" id="UP001183643">
    <property type="component" value="Unassembled WGS sequence"/>
</dbReference>
<dbReference type="InterPro" id="IPR027417">
    <property type="entry name" value="P-loop_NTPase"/>
</dbReference>
<comment type="caution">
    <text evidence="1">The sequence shown here is derived from an EMBL/GenBank/DDBJ whole genome shotgun (WGS) entry which is preliminary data.</text>
</comment>
<evidence type="ECO:0000313" key="2">
    <source>
        <dbReference type="Proteomes" id="UP001183643"/>
    </source>
</evidence>
<reference evidence="1" key="1">
    <citation type="submission" date="2023-07" db="EMBL/GenBank/DDBJ databases">
        <title>Sequencing the genomes of 1000 actinobacteria strains.</title>
        <authorList>
            <person name="Klenk H.-P."/>
        </authorList>
    </citation>
    <scope>NUCLEOTIDE SEQUENCE</scope>
    <source>
        <strain evidence="1">DSM 44707</strain>
    </source>
</reference>
<dbReference type="Gene3D" id="1.10.8.430">
    <property type="entry name" value="Helical domain of apoptotic protease-activating factors"/>
    <property type="match status" value="1"/>
</dbReference>
<proteinExistence type="predicted"/>
<keyword evidence="2" id="KW-1185">Reference proteome</keyword>
<dbReference type="Gene3D" id="1.25.40.10">
    <property type="entry name" value="Tetratricopeptide repeat domain"/>
    <property type="match status" value="2"/>
</dbReference>
<organism evidence="1 2">
    <name type="scientific">Catenuloplanes atrovinosus</name>
    <dbReference type="NCBI Taxonomy" id="137266"/>
    <lineage>
        <taxon>Bacteria</taxon>
        <taxon>Bacillati</taxon>
        <taxon>Actinomycetota</taxon>
        <taxon>Actinomycetes</taxon>
        <taxon>Micromonosporales</taxon>
        <taxon>Micromonosporaceae</taxon>
        <taxon>Catenuloplanes</taxon>
    </lineage>
</organism>
<dbReference type="PANTHER" id="PTHR47691">
    <property type="entry name" value="REGULATOR-RELATED"/>
    <property type="match status" value="1"/>
</dbReference>
<dbReference type="PANTHER" id="PTHR47691:SF3">
    <property type="entry name" value="HTH-TYPE TRANSCRIPTIONAL REGULATOR RV0890C-RELATED"/>
    <property type="match status" value="1"/>
</dbReference>
<dbReference type="AlphaFoldDB" id="A0AAE3YP10"/>
<sequence>MPGDDAGGRPSQHAEGSAEVFQAGRDQYFFGTPGERPAPPWTVPRDAGPLIGRDAEIERLTAGDGLHLIAGMPGVGKTALAVHVAHLLRPRYPDGGFLVDLKAHAPGMRAVTPEDALYQLLIADGLSPGQIATGAEARALQWRNRLAARRCVVVLDNALDRPQVAPLLPAGGDSVVLVTSRRRLTGLMAQHAADALELPTLTDAAAAALFARRSGREHRGSESAAVAEIVRDCGTLPLAICLLAAQLQGHPQQTAAELLRELRRAVHRTSRMRAEDLAVGPAFDLSFRRLPKPLRRFLLRLGTYPGADLDVSATAALTGVGAEEARRGLDALVQEHLVIARGAGRYQLHDLICDYTRMRNAELPNGEAERVGALARLAEDYVRRVHAADAALAVPYPPVLARVEQRTVALAWLQQQRVNLLACARELARTGEHELMARLTGGLAAFLREYGPWEQAVTLYRIAAACAARNGAHTARAVALRELAGVLYLRSEYPAAIAECERALATLRAHPGGDRAEAEEAATLLTLVAARRQAGTRTALAADLERALDLYRRSGDRAGEGEALAELGTLHLASGAYDAAVETLREATAVLLGDHASARTCAAVLNKLGAALQNRGENREATEIHEHAFRVSDILGDRRGMAVSLNYLGHLHCQAGDHERAAAVLEKARVLHERMGSRSGGAHCLLYLARAYLGLARYEHAGEAARQALSIFREMPHRTGYASALNLLGTLHRLAGDPAAAEAAHQEALDVFVEEQSLLGQAEVRNAQGDLDRLTKRVTRALDRHRCALDLATRAGGDAERARAYRGIGHCLTALGEDEAGRDAHRAARDILERLGAHDPAKALP</sequence>
<name>A0AAE3YP10_9ACTN</name>
<accession>A0AAE3YP10</accession>
<dbReference type="Gene3D" id="3.40.50.300">
    <property type="entry name" value="P-loop containing nucleotide triphosphate hydrolases"/>
    <property type="match status" value="1"/>
</dbReference>
<dbReference type="PRINTS" id="PR00364">
    <property type="entry name" value="DISEASERSIST"/>
</dbReference>
<dbReference type="SUPFAM" id="SSF52540">
    <property type="entry name" value="P-loop containing nucleoside triphosphate hydrolases"/>
    <property type="match status" value="1"/>
</dbReference>
<dbReference type="EMBL" id="JAVDYB010000001">
    <property type="protein sequence ID" value="MDR7275256.1"/>
    <property type="molecule type" value="Genomic_DNA"/>
</dbReference>